<evidence type="ECO:0000259" key="6">
    <source>
        <dbReference type="Pfam" id="PF00441"/>
    </source>
</evidence>
<evidence type="ECO:0000313" key="11">
    <source>
        <dbReference type="Proteomes" id="UP001236500"/>
    </source>
</evidence>
<comment type="similarity">
    <text evidence="2 5">Belongs to the acyl-CoA dehydrogenase family.</text>
</comment>
<feature type="domain" description="Acyl-CoA oxidase/dehydrogenase middle" evidence="7">
    <location>
        <begin position="162"/>
        <end position="269"/>
    </location>
</feature>
<feature type="domain" description="Acetyl-CoA dehydrogenase-like C-terminal" evidence="9">
    <location>
        <begin position="469"/>
        <end position="597"/>
    </location>
</feature>
<dbReference type="Proteomes" id="UP001236500">
    <property type="component" value="Chromosome"/>
</dbReference>
<proteinExistence type="inferred from homology"/>
<dbReference type="PANTHER" id="PTHR42803:SF3">
    <property type="entry name" value="ACYL-COA DEHYDROGENASE-RELATED"/>
    <property type="match status" value="1"/>
</dbReference>
<protein>
    <submittedName>
        <fullName evidence="10">Acyl-CoA dehydrogenase</fullName>
    </submittedName>
</protein>
<evidence type="ECO:0000256" key="1">
    <source>
        <dbReference type="ARBA" id="ARBA00001974"/>
    </source>
</evidence>
<keyword evidence="4 5" id="KW-0274">FAD</keyword>
<dbReference type="InterPro" id="IPR006091">
    <property type="entry name" value="Acyl-CoA_Oxase/DH_mid-dom"/>
</dbReference>
<dbReference type="PANTHER" id="PTHR42803">
    <property type="entry name" value="ACYL-COA DEHYDROGENASE"/>
    <property type="match status" value="1"/>
</dbReference>
<feature type="domain" description="Acyl-CoA dehydrogenase/oxidase N-terminal" evidence="8">
    <location>
        <begin position="76"/>
        <end position="156"/>
    </location>
</feature>
<dbReference type="InterPro" id="IPR036250">
    <property type="entry name" value="AcylCo_DH-like_C"/>
</dbReference>
<dbReference type="InterPro" id="IPR013786">
    <property type="entry name" value="AcylCoA_DH/ox_N"/>
</dbReference>
<comment type="cofactor">
    <cofactor evidence="1 5">
        <name>FAD</name>
        <dbReference type="ChEBI" id="CHEBI:57692"/>
    </cofactor>
</comment>
<keyword evidence="3 5" id="KW-0285">Flavoprotein</keyword>
<evidence type="ECO:0000256" key="2">
    <source>
        <dbReference type="ARBA" id="ARBA00009347"/>
    </source>
</evidence>
<gene>
    <name evidence="10" type="ORF">PVT68_05815</name>
</gene>
<accession>A0ABY8NH78</accession>
<dbReference type="InterPro" id="IPR037069">
    <property type="entry name" value="AcylCoA_DH/ox_N_sf"/>
</dbReference>
<sequence>MSEQYLKERDIEFLLYEFLDTEALLQRPRYREHSREVFNATLLTAQAIAEKYFANHYAKGDACEPTFDGDTVTLIPETREAWKAFTDAGFLAAHYDFEEGGMQLPEIILRSAMAYINAANVSSAAYPFLTLGAANLVRSFASTELKERYLPPMMDGRYAGTMALTEPDQGSALADIRTTATPADDGSYRIHGQKMFISGGDQSMTENIVHMVLARIKGAPVGVKGISLFLVPKFIPAADGSEATRNDVQLAGLLHKMGYRNTTSTVLSFGENGGAVGYLVGEAHKGLSYMFQLMNEARIGVGTGAAVLGYRGYQHALQYAKERPQGRLPSNRDPQSRQVSIIQHADVRRMLLMQKSYVEGGLALCFYASSLFEDAHTAESESERQQAATLLDLLTPIVKSWPSKYCLKANDLAIQVLGGSGYIREYPLEQLYRDNRLNPIHEGTEGIQAVDLLGRKVPGNDMAGYKLLVEAIEKTLRECTGNSTLETLADALKNALSQLNGVTENLLGQMIANTDRGLANASLYLDTFGRVVVSWIWLRQAVIASRKLHAETAPSDEEQNFYRGKLQAAHFYIEWELPEIQPQIALLQSGNPVPFEMQEDWF</sequence>
<dbReference type="Gene3D" id="2.40.110.10">
    <property type="entry name" value="Butyryl-CoA Dehydrogenase, subunit A, domain 2"/>
    <property type="match status" value="1"/>
</dbReference>
<evidence type="ECO:0000256" key="3">
    <source>
        <dbReference type="ARBA" id="ARBA00022630"/>
    </source>
</evidence>
<dbReference type="InterPro" id="IPR052166">
    <property type="entry name" value="Diverse_Acyl-CoA_DH"/>
</dbReference>
<evidence type="ECO:0000259" key="9">
    <source>
        <dbReference type="Pfam" id="PF12806"/>
    </source>
</evidence>
<evidence type="ECO:0000256" key="4">
    <source>
        <dbReference type="ARBA" id="ARBA00022827"/>
    </source>
</evidence>
<dbReference type="RefSeq" id="WP_280321718.1">
    <property type="nucleotide sequence ID" value="NZ_CP118605.1"/>
</dbReference>
<dbReference type="Pfam" id="PF02770">
    <property type="entry name" value="Acyl-CoA_dh_M"/>
    <property type="match status" value="1"/>
</dbReference>
<dbReference type="InterPro" id="IPR009075">
    <property type="entry name" value="AcylCo_DH/oxidase_C"/>
</dbReference>
<evidence type="ECO:0000313" key="10">
    <source>
        <dbReference type="EMBL" id="WGL17810.1"/>
    </source>
</evidence>
<organism evidence="10 11">
    <name type="scientific">Microbulbifer bruguierae</name>
    <dbReference type="NCBI Taxonomy" id="3029061"/>
    <lineage>
        <taxon>Bacteria</taxon>
        <taxon>Pseudomonadati</taxon>
        <taxon>Pseudomonadota</taxon>
        <taxon>Gammaproteobacteria</taxon>
        <taxon>Cellvibrionales</taxon>
        <taxon>Microbulbiferaceae</taxon>
        <taxon>Microbulbifer</taxon>
    </lineage>
</organism>
<dbReference type="EMBL" id="CP118605">
    <property type="protein sequence ID" value="WGL17810.1"/>
    <property type="molecule type" value="Genomic_DNA"/>
</dbReference>
<keyword evidence="5" id="KW-0560">Oxidoreductase</keyword>
<keyword evidence="11" id="KW-1185">Reference proteome</keyword>
<feature type="domain" description="Acyl-CoA dehydrogenase/oxidase C-terminal" evidence="6">
    <location>
        <begin position="285"/>
        <end position="449"/>
    </location>
</feature>
<evidence type="ECO:0000259" key="7">
    <source>
        <dbReference type="Pfam" id="PF02770"/>
    </source>
</evidence>
<dbReference type="InterPro" id="IPR009100">
    <property type="entry name" value="AcylCoA_DH/oxidase_NM_dom_sf"/>
</dbReference>
<reference evidence="10 11" key="1">
    <citation type="submission" date="2023-02" db="EMBL/GenBank/DDBJ databases">
        <title>Description and genomic characterization of Microbulbifer bruguierae sp. nov., isolated from the sediment of mangrove plant Bruguiera sexangula.</title>
        <authorList>
            <person name="Long M."/>
        </authorList>
    </citation>
    <scope>NUCLEOTIDE SEQUENCE [LARGE SCALE GENOMIC DNA]</scope>
    <source>
        <strain evidence="10 11">H12</strain>
    </source>
</reference>
<dbReference type="InterPro" id="IPR046373">
    <property type="entry name" value="Acyl-CoA_Oxase/DH_mid-dom_sf"/>
</dbReference>
<dbReference type="SUPFAM" id="SSF47203">
    <property type="entry name" value="Acyl-CoA dehydrogenase C-terminal domain-like"/>
    <property type="match status" value="1"/>
</dbReference>
<name>A0ABY8NH78_9GAMM</name>
<evidence type="ECO:0000256" key="5">
    <source>
        <dbReference type="RuleBase" id="RU362125"/>
    </source>
</evidence>
<dbReference type="Pfam" id="PF00441">
    <property type="entry name" value="Acyl-CoA_dh_1"/>
    <property type="match status" value="1"/>
</dbReference>
<dbReference type="Pfam" id="PF02771">
    <property type="entry name" value="Acyl-CoA_dh_N"/>
    <property type="match status" value="1"/>
</dbReference>
<evidence type="ECO:0000259" key="8">
    <source>
        <dbReference type="Pfam" id="PF02771"/>
    </source>
</evidence>
<dbReference type="SUPFAM" id="SSF56645">
    <property type="entry name" value="Acyl-CoA dehydrogenase NM domain-like"/>
    <property type="match status" value="1"/>
</dbReference>
<dbReference type="Gene3D" id="1.10.540.10">
    <property type="entry name" value="Acyl-CoA dehydrogenase/oxidase, N-terminal domain"/>
    <property type="match status" value="1"/>
</dbReference>
<dbReference type="Gene3D" id="1.20.140.10">
    <property type="entry name" value="Butyryl-CoA Dehydrogenase, subunit A, domain 3"/>
    <property type="match status" value="1"/>
</dbReference>
<dbReference type="Pfam" id="PF12806">
    <property type="entry name" value="Acyl-CoA_dh_C"/>
    <property type="match status" value="1"/>
</dbReference>
<dbReference type="InterPro" id="IPR025878">
    <property type="entry name" value="Acyl-CoA_dh-like_C_dom"/>
</dbReference>